<sequence length="362" mass="39565">MSASVSTVSPSLPPWALGPFVRPDNARPLIRPNAASCFDCPLSRKPVAWEARHTFNPAAVVHEGRVVILYRAEDDQGPGGIGGYTSRLGLAVSDDGVTFRTEPQPVYFPAEDAQKPFEWTGGCEDPRLATGPDGTYVLTFTQFPGRNPVGGNFPWRVGLATSRDLRTWTKHGSAFQGTPHENLRIKSAGILQTLDHGRLVAARVRGKYWMYFGESFVSIASSDDLVHWTPLTDAHGAPLQIMRPRAGCFDSEFTEVGPPPLLTEHGIVLVYNGKNRDHAAGGDPKLPTGAYACGQALFDKDDPTKLLTRLDRPFFQPELDWETAGQYEAGTTFAEGLVFFEGRWLLYYGCADTFVGCAQTSA</sequence>
<protein>
    <submittedName>
        <fullName evidence="4">Pesticidal protein Cry15Aa</fullName>
    </submittedName>
</protein>
<evidence type="ECO:0000256" key="2">
    <source>
        <dbReference type="ARBA" id="ARBA00022679"/>
    </source>
</evidence>
<dbReference type="OrthoDB" id="9759709at2"/>
<keyword evidence="2" id="KW-0808">Transferase</keyword>
<comment type="similarity">
    <text evidence="3">Belongs to the glycosyl hydrolase 130 family.</text>
</comment>
<evidence type="ECO:0000313" key="5">
    <source>
        <dbReference type="Proteomes" id="UP000315648"/>
    </source>
</evidence>
<proteinExistence type="inferred from homology"/>
<reference evidence="4 5" key="1">
    <citation type="submission" date="2019-07" db="EMBL/GenBank/DDBJ databases">
        <title>Description of 53C-WASEF.</title>
        <authorList>
            <person name="Pitt A."/>
            <person name="Hahn M.W."/>
        </authorList>
    </citation>
    <scope>NUCLEOTIDE SEQUENCE [LARGE SCALE GENOMIC DNA]</scope>
    <source>
        <strain evidence="4 5">53C-WASEF</strain>
    </source>
</reference>
<dbReference type="RefSeq" id="WP_144228413.1">
    <property type="nucleotide sequence ID" value="NZ_CBCRVV010000001.1"/>
</dbReference>
<dbReference type="Gene3D" id="2.115.10.20">
    <property type="entry name" value="Glycosyl hydrolase domain, family 43"/>
    <property type="match status" value="1"/>
</dbReference>
<keyword evidence="1" id="KW-0328">Glycosyltransferase</keyword>
<dbReference type="Proteomes" id="UP000315648">
    <property type="component" value="Unassembled WGS sequence"/>
</dbReference>
<keyword evidence="5" id="KW-1185">Reference proteome</keyword>
<dbReference type="PIRSF" id="PIRSF016202">
    <property type="entry name" value="PH1107"/>
    <property type="match status" value="1"/>
</dbReference>
<dbReference type="PANTHER" id="PTHR34106">
    <property type="entry name" value="GLYCOSIDASE"/>
    <property type="match status" value="1"/>
</dbReference>
<evidence type="ECO:0000313" key="4">
    <source>
        <dbReference type="EMBL" id="TSJ78072.1"/>
    </source>
</evidence>
<name>A0A556QN91_9BACT</name>
<dbReference type="CDD" id="cd18610">
    <property type="entry name" value="GH130_BT3780-like"/>
    <property type="match status" value="1"/>
</dbReference>
<dbReference type="EMBL" id="VMBG01000001">
    <property type="protein sequence ID" value="TSJ78072.1"/>
    <property type="molecule type" value="Genomic_DNA"/>
</dbReference>
<dbReference type="Pfam" id="PF04041">
    <property type="entry name" value="Glyco_hydro_130"/>
    <property type="match status" value="1"/>
</dbReference>
<dbReference type="GO" id="GO:0016757">
    <property type="term" value="F:glycosyltransferase activity"/>
    <property type="evidence" value="ECO:0007669"/>
    <property type="project" value="UniProtKB-KW"/>
</dbReference>
<dbReference type="SUPFAM" id="SSF75005">
    <property type="entry name" value="Arabinanase/levansucrase/invertase"/>
    <property type="match status" value="1"/>
</dbReference>
<gene>
    <name evidence="4" type="ORF">FPL22_01810</name>
</gene>
<dbReference type="PANTHER" id="PTHR34106:SF5">
    <property type="entry name" value="GLYCOSIDASE"/>
    <property type="match status" value="1"/>
</dbReference>
<evidence type="ECO:0000256" key="1">
    <source>
        <dbReference type="ARBA" id="ARBA00022676"/>
    </source>
</evidence>
<organism evidence="4 5">
    <name type="scientific">Rariglobus hedericola</name>
    <dbReference type="NCBI Taxonomy" id="2597822"/>
    <lineage>
        <taxon>Bacteria</taxon>
        <taxon>Pseudomonadati</taxon>
        <taxon>Verrucomicrobiota</taxon>
        <taxon>Opitutia</taxon>
        <taxon>Opitutales</taxon>
        <taxon>Opitutaceae</taxon>
        <taxon>Rariglobus</taxon>
    </lineage>
</organism>
<comment type="caution">
    <text evidence="4">The sequence shown here is derived from an EMBL/GenBank/DDBJ whole genome shotgun (WGS) entry which is preliminary data.</text>
</comment>
<dbReference type="InterPro" id="IPR023296">
    <property type="entry name" value="Glyco_hydro_beta-prop_sf"/>
</dbReference>
<dbReference type="InterPro" id="IPR007184">
    <property type="entry name" value="Mannoside_phosphorylase"/>
</dbReference>
<evidence type="ECO:0000256" key="3">
    <source>
        <dbReference type="ARBA" id="ARBA00024356"/>
    </source>
</evidence>
<accession>A0A556QN91</accession>
<dbReference type="AlphaFoldDB" id="A0A556QN91"/>